<gene>
    <name evidence="1" type="ORF">ACFP1K_07100</name>
</gene>
<keyword evidence="2" id="KW-1185">Reference proteome</keyword>
<evidence type="ECO:0000313" key="2">
    <source>
        <dbReference type="Proteomes" id="UP001596137"/>
    </source>
</evidence>
<dbReference type="EMBL" id="JBHSRF010000007">
    <property type="protein sequence ID" value="MFC6080922.1"/>
    <property type="molecule type" value="Genomic_DNA"/>
</dbReference>
<organism evidence="1 2">
    <name type="scientific">Sphaerisporangium aureirubrum</name>
    <dbReference type="NCBI Taxonomy" id="1544736"/>
    <lineage>
        <taxon>Bacteria</taxon>
        <taxon>Bacillati</taxon>
        <taxon>Actinomycetota</taxon>
        <taxon>Actinomycetes</taxon>
        <taxon>Streptosporangiales</taxon>
        <taxon>Streptosporangiaceae</taxon>
        <taxon>Sphaerisporangium</taxon>
    </lineage>
</organism>
<name>A0ABW1NFT7_9ACTN</name>
<accession>A0ABW1NFT7</accession>
<protein>
    <submittedName>
        <fullName evidence="1">Uncharacterized protein</fullName>
    </submittedName>
</protein>
<dbReference type="RefSeq" id="WP_380748213.1">
    <property type="nucleotide sequence ID" value="NZ_JBHSRF010000007.1"/>
</dbReference>
<comment type="caution">
    <text evidence="1">The sequence shown here is derived from an EMBL/GenBank/DDBJ whole genome shotgun (WGS) entry which is preliminary data.</text>
</comment>
<evidence type="ECO:0000313" key="1">
    <source>
        <dbReference type="EMBL" id="MFC6080922.1"/>
    </source>
</evidence>
<proteinExistence type="predicted"/>
<reference evidence="2" key="1">
    <citation type="journal article" date="2019" name="Int. J. Syst. Evol. Microbiol.">
        <title>The Global Catalogue of Microorganisms (GCM) 10K type strain sequencing project: providing services to taxonomists for standard genome sequencing and annotation.</title>
        <authorList>
            <consortium name="The Broad Institute Genomics Platform"/>
            <consortium name="The Broad Institute Genome Sequencing Center for Infectious Disease"/>
            <person name="Wu L."/>
            <person name="Ma J."/>
        </authorList>
    </citation>
    <scope>NUCLEOTIDE SEQUENCE [LARGE SCALE GENOMIC DNA]</scope>
    <source>
        <strain evidence="2">JCM 30346</strain>
    </source>
</reference>
<dbReference type="Proteomes" id="UP001596137">
    <property type="component" value="Unassembled WGS sequence"/>
</dbReference>
<sequence length="123" mass="13023">MPIDYTTPVGKVRLLIPDTDPVTQLLSDPQIEGFLAIEGGDVKRAVAQALDAIASSEAMISKKLTIDGRSTDGPAVAAELRARAAELRRQVDAGEGDDSVGFDVVDFDPMLGIRGYQGSSLLH</sequence>